<dbReference type="InterPro" id="IPR004273">
    <property type="entry name" value="Dynein_heavy_D6_P-loop"/>
</dbReference>
<evidence type="ECO:0000313" key="6">
    <source>
        <dbReference type="Proteomes" id="UP000015103"/>
    </source>
</evidence>
<dbReference type="Gene3D" id="3.10.490.20">
    <property type="match status" value="1"/>
</dbReference>
<feature type="domain" description="Dynein heavy chain region D6 P-loop" evidence="2">
    <location>
        <begin position="160"/>
        <end position="275"/>
    </location>
</feature>
<dbReference type="Pfam" id="PF18199">
    <property type="entry name" value="Dynein_C"/>
    <property type="match status" value="1"/>
</dbReference>
<evidence type="ECO:0000259" key="3">
    <source>
        <dbReference type="Pfam" id="PF18198"/>
    </source>
</evidence>
<evidence type="ECO:0000259" key="4">
    <source>
        <dbReference type="Pfam" id="PF18199"/>
    </source>
</evidence>
<dbReference type="GO" id="GO:0007018">
    <property type="term" value="P:microtubule-based movement"/>
    <property type="evidence" value="ECO:0007669"/>
    <property type="project" value="InterPro"/>
</dbReference>
<feature type="domain" description="Dynein heavy chain C-terminal" evidence="4">
    <location>
        <begin position="455"/>
        <end position="746"/>
    </location>
</feature>
<dbReference type="InterPro" id="IPR027417">
    <property type="entry name" value="P-loop_NTPase"/>
</dbReference>
<feature type="chain" id="PRO_5036812599" evidence="1">
    <location>
        <begin position="21"/>
        <end position="751"/>
    </location>
</feature>
<dbReference type="AlphaFoldDB" id="A0A905QWZ6"/>
<dbReference type="Gene3D" id="1.10.8.720">
    <property type="entry name" value="Region D6 of dynein motor"/>
    <property type="match status" value="1"/>
</dbReference>
<accession>A0A905QWZ6</accession>
<sequence length="751" mass="87566">MIFKKHQLILSFLICTKIHSSQDVIKNDDINFLLKANSAGTLNIRNGPINPVKEWLPDEIWYNLCALVKNVSGFPDILYSFSENNAEWKTWYESEEPEKLTFIEAVKTLCSDFHLVLLIRAFRKDRLLHAIRHYVEKNIGRAYVEPYVTNLRNAFEESSPRTPLLFIKSTDSLDPTLQVMELAKEVNMDNRVYIKKIGKGQEMVVKKIIAESQMFGFWIFISDCHNLMSWTPELEKIVRSFQGDHNIHTNFRLWLSSMSRPEFPTAVLHSSIKIITEEPEGLKWQMKSIYGKLSEEQLTIFQKSKIYHRLLFALTFFHSQILERKKYFNRGCLGNYNFLITDFSDSQKILKSVLQEYEDQIPWNILKNFIAERFYGGIAAREWEKRIITTYFDDLFNENILKTKNYRMSPLLQYYIPVKGAPTFTKYLNNLPDEDHPEVLGLDLNNAIIINSKKAMEFCETLLPLEMDVLLENKNKKEDIVLGRITEIIEKIPTPIEQKISETVVFIPLTIVLNKEIDVYNKLLATVRHQSNLILEGISGLLFMNDFLDEMCTCIYENHLPKSWKNYYPTSMTLSSWVEDLVHRVNYIKNCSRSHLPLSEPHWLSAYISPSRVLMAVLQEASSQRGVLFYEMTWEFIPLAEAPVKVPSEGILVRGIFITGAGWDPKELVLVNATPLQFHSPLSVMHFKPILKTEKVVDDRMYRCPLFYCNINKDESIFDEKWELNIELNRGNQTCSHWIKRGVTAFLCHSD</sequence>
<dbReference type="EMBL" id="ACPB03011042">
    <property type="status" value="NOT_ANNOTATED_CDS"/>
    <property type="molecule type" value="Genomic_DNA"/>
</dbReference>
<dbReference type="GO" id="GO:0051959">
    <property type="term" value="F:dynein light intermediate chain binding"/>
    <property type="evidence" value="ECO:0007669"/>
    <property type="project" value="InterPro"/>
</dbReference>
<organism evidence="5 6">
    <name type="scientific">Rhodnius prolixus</name>
    <name type="common">Triatomid bug</name>
    <dbReference type="NCBI Taxonomy" id="13249"/>
    <lineage>
        <taxon>Eukaryota</taxon>
        <taxon>Metazoa</taxon>
        <taxon>Ecdysozoa</taxon>
        <taxon>Arthropoda</taxon>
        <taxon>Hexapoda</taxon>
        <taxon>Insecta</taxon>
        <taxon>Pterygota</taxon>
        <taxon>Neoptera</taxon>
        <taxon>Paraneoptera</taxon>
        <taxon>Hemiptera</taxon>
        <taxon>Heteroptera</taxon>
        <taxon>Panheteroptera</taxon>
        <taxon>Cimicomorpha</taxon>
        <taxon>Reduviidae</taxon>
        <taxon>Triatominae</taxon>
        <taxon>Rhodnius</taxon>
    </lineage>
</organism>
<evidence type="ECO:0000313" key="5">
    <source>
        <dbReference type="EnsemblMetazoa" id="RPRC017816-PA"/>
    </source>
</evidence>
<keyword evidence="1" id="KW-0732">Signal</keyword>
<dbReference type="Gene3D" id="3.40.50.300">
    <property type="entry name" value="P-loop containing nucleotide triphosphate hydrolases"/>
    <property type="match status" value="1"/>
</dbReference>
<dbReference type="PANTHER" id="PTHR22878:SF70">
    <property type="entry name" value="DYNEIN HEAVY CHAIN 2, AXONEMAL"/>
    <property type="match status" value="1"/>
</dbReference>
<dbReference type="Pfam" id="PF18198">
    <property type="entry name" value="AAA_lid_11"/>
    <property type="match status" value="1"/>
</dbReference>
<dbReference type="Pfam" id="PF03028">
    <property type="entry name" value="Dynein_heavy"/>
    <property type="match status" value="1"/>
</dbReference>
<dbReference type="GO" id="GO:0045505">
    <property type="term" value="F:dynein intermediate chain binding"/>
    <property type="evidence" value="ECO:0007669"/>
    <property type="project" value="InterPro"/>
</dbReference>
<dbReference type="InterPro" id="IPR042219">
    <property type="entry name" value="AAA_lid_11_sf"/>
</dbReference>
<dbReference type="GO" id="GO:0008569">
    <property type="term" value="F:minus-end-directed microtubule motor activity"/>
    <property type="evidence" value="ECO:0007669"/>
    <property type="project" value="InterPro"/>
</dbReference>
<dbReference type="Proteomes" id="UP000015103">
    <property type="component" value="Unassembled WGS sequence"/>
</dbReference>
<name>A0A905QWZ6_RHOPR</name>
<evidence type="ECO:0000256" key="1">
    <source>
        <dbReference type="SAM" id="SignalP"/>
    </source>
</evidence>
<dbReference type="PANTHER" id="PTHR22878">
    <property type="entry name" value="DYNEIN HEAVY CHAIN 6, AXONEMAL-LIKE-RELATED"/>
    <property type="match status" value="1"/>
</dbReference>
<proteinExistence type="predicted"/>
<protein>
    <submittedName>
        <fullName evidence="5">Uncharacterized protein</fullName>
    </submittedName>
</protein>
<dbReference type="Gene3D" id="1.20.1270.280">
    <property type="match status" value="1"/>
</dbReference>
<evidence type="ECO:0000259" key="2">
    <source>
        <dbReference type="Pfam" id="PF03028"/>
    </source>
</evidence>
<dbReference type="InterPro" id="IPR041658">
    <property type="entry name" value="AAA_lid_11"/>
</dbReference>
<dbReference type="InterPro" id="IPR026983">
    <property type="entry name" value="DHC"/>
</dbReference>
<dbReference type="InterPro" id="IPR041228">
    <property type="entry name" value="Dynein_C"/>
</dbReference>
<feature type="signal peptide" evidence="1">
    <location>
        <begin position="1"/>
        <end position="20"/>
    </location>
</feature>
<keyword evidence="6" id="KW-1185">Reference proteome</keyword>
<dbReference type="GO" id="GO:0030286">
    <property type="term" value="C:dynein complex"/>
    <property type="evidence" value="ECO:0007669"/>
    <property type="project" value="InterPro"/>
</dbReference>
<dbReference type="EnsemblMetazoa" id="RPRC017816-RA">
    <property type="protein sequence ID" value="RPRC017816-PA"/>
    <property type="gene ID" value="RPRC017816"/>
</dbReference>
<reference evidence="5" key="1">
    <citation type="submission" date="2022-10" db="UniProtKB">
        <authorList>
            <consortium name="EnsemblMetazoa"/>
        </authorList>
    </citation>
    <scope>IDENTIFICATION</scope>
</reference>
<dbReference type="InterPro" id="IPR043160">
    <property type="entry name" value="Dynein_C_barrel"/>
</dbReference>
<feature type="domain" description="Dynein heavy chain AAA lid" evidence="3">
    <location>
        <begin position="308"/>
        <end position="445"/>
    </location>
</feature>